<dbReference type="PROSITE" id="PS51257">
    <property type="entry name" value="PROKAR_LIPOPROTEIN"/>
    <property type="match status" value="1"/>
</dbReference>
<comment type="caution">
    <text evidence="1">The sequence shown here is derived from an EMBL/GenBank/DDBJ whole genome shotgun (WGS) entry which is preliminary data.</text>
</comment>
<protein>
    <submittedName>
        <fullName evidence="1">Uncharacterized protein</fullName>
    </submittedName>
</protein>
<name>C0EL95_NEIFL</name>
<gene>
    <name evidence="1" type="ORF">NEIFLAOT_00700</name>
</gene>
<dbReference type="Proteomes" id="UP000004457">
    <property type="component" value="Unassembled WGS sequence"/>
</dbReference>
<evidence type="ECO:0000313" key="1">
    <source>
        <dbReference type="EMBL" id="EEG34164.1"/>
    </source>
</evidence>
<sequence length="42" mass="4913">MRQNGNMPIRIRHPPPACFLYHTQFYLCVTTACRLKGVYVCI</sequence>
<proteinExistence type="predicted"/>
<accession>C0EL95</accession>
<dbReference type="EMBL" id="ACEN01000017">
    <property type="protein sequence ID" value="EEG34164.1"/>
    <property type="molecule type" value="Genomic_DNA"/>
</dbReference>
<keyword evidence="2" id="KW-1185">Reference proteome</keyword>
<organism evidence="1 2">
    <name type="scientific">Neisseria flavescens NRL30031/H210</name>
    <dbReference type="NCBI Taxonomy" id="546264"/>
    <lineage>
        <taxon>Bacteria</taxon>
        <taxon>Pseudomonadati</taxon>
        <taxon>Pseudomonadota</taxon>
        <taxon>Betaproteobacteria</taxon>
        <taxon>Neisseriales</taxon>
        <taxon>Neisseriaceae</taxon>
        <taxon>Neisseria</taxon>
    </lineage>
</organism>
<dbReference type="AlphaFoldDB" id="C0EL95"/>
<reference evidence="1 2" key="1">
    <citation type="submission" date="2009-01" db="EMBL/GenBank/DDBJ databases">
        <authorList>
            <person name="Fulton L."/>
            <person name="Clifton S."/>
            <person name="Chinwalla A.T."/>
            <person name="Mitreva M."/>
            <person name="Sodergren E."/>
            <person name="Weinstock G."/>
            <person name="Clifton S."/>
            <person name="Dooling D.J."/>
            <person name="Fulton B."/>
            <person name="Minx P."/>
            <person name="Pepin K.H."/>
            <person name="Johnson M."/>
            <person name="Bhonagiri V."/>
            <person name="Nash W.E."/>
            <person name="Mardis E.R."/>
            <person name="Wilson R.K."/>
        </authorList>
    </citation>
    <scope>NUCLEOTIDE SEQUENCE [LARGE SCALE GENOMIC DNA]</scope>
    <source>
        <strain evidence="1 2">NRL30031/H210</strain>
    </source>
</reference>
<evidence type="ECO:0000313" key="2">
    <source>
        <dbReference type="Proteomes" id="UP000004457"/>
    </source>
</evidence>